<comment type="caution">
    <text evidence="1">The sequence shown here is derived from an EMBL/GenBank/DDBJ whole genome shotgun (WGS) entry which is preliminary data.</text>
</comment>
<gene>
    <name evidence="1" type="primary">AVEN_140143_1</name>
    <name evidence="1" type="ORF">TNIN_97541</name>
</gene>
<name>A0A8X6ITZ2_9ARAC</name>
<dbReference type="Proteomes" id="UP000886998">
    <property type="component" value="Unassembled WGS sequence"/>
</dbReference>
<dbReference type="EMBL" id="BMAV01027521">
    <property type="protein sequence ID" value="GFS59970.1"/>
    <property type="molecule type" value="Genomic_DNA"/>
</dbReference>
<sequence length="120" mass="13042">MPFDFRMKYALRGQGTKATLETRGQSGCNTYPCGVGGVLMQSGPIADSAGRGCDIKGAHYVTRIDLSPGETHLMLIGVDVGRCRADRKQPQVQTSLEGQSGKLQSFLDCENVGWGYNIWQ</sequence>
<organism evidence="1 2">
    <name type="scientific">Trichonephila inaurata madagascariensis</name>
    <dbReference type="NCBI Taxonomy" id="2747483"/>
    <lineage>
        <taxon>Eukaryota</taxon>
        <taxon>Metazoa</taxon>
        <taxon>Ecdysozoa</taxon>
        <taxon>Arthropoda</taxon>
        <taxon>Chelicerata</taxon>
        <taxon>Arachnida</taxon>
        <taxon>Araneae</taxon>
        <taxon>Araneomorphae</taxon>
        <taxon>Entelegynae</taxon>
        <taxon>Araneoidea</taxon>
        <taxon>Nephilidae</taxon>
        <taxon>Trichonephila</taxon>
        <taxon>Trichonephila inaurata</taxon>
    </lineage>
</organism>
<evidence type="ECO:0000313" key="1">
    <source>
        <dbReference type="EMBL" id="GFS59970.1"/>
    </source>
</evidence>
<keyword evidence="2" id="KW-1185">Reference proteome</keyword>
<protein>
    <submittedName>
        <fullName evidence="1">Uncharacterized protein</fullName>
    </submittedName>
</protein>
<evidence type="ECO:0000313" key="2">
    <source>
        <dbReference type="Proteomes" id="UP000886998"/>
    </source>
</evidence>
<reference evidence="1" key="1">
    <citation type="submission" date="2020-08" db="EMBL/GenBank/DDBJ databases">
        <title>Multicomponent nature underlies the extraordinary mechanical properties of spider dragline silk.</title>
        <authorList>
            <person name="Kono N."/>
            <person name="Nakamura H."/>
            <person name="Mori M."/>
            <person name="Yoshida Y."/>
            <person name="Ohtoshi R."/>
            <person name="Malay A.D."/>
            <person name="Moran D.A.P."/>
            <person name="Tomita M."/>
            <person name="Numata K."/>
            <person name="Arakawa K."/>
        </authorList>
    </citation>
    <scope>NUCLEOTIDE SEQUENCE</scope>
</reference>
<dbReference type="AlphaFoldDB" id="A0A8X6ITZ2"/>
<proteinExistence type="predicted"/>
<dbReference type="OrthoDB" id="6414564at2759"/>
<accession>A0A8X6ITZ2</accession>